<feature type="compositionally biased region" description="Polar residues" evidence="1">
    <location>
        <begin position="681"/>
        <end position="698"/>
    </location>
</feature>
<dbReference type="InterPro" id="IPR022198">
    <property type="entry name" value="DUF3723"/>
</dbReference>
<dbReference type="Proteomes" id="UP000475325">
    <property type="component" value="Unassembled WGS sequence"/>
</dbReference>
<organism evidence="2 3">
    <name type="scientific">Orbilia oligospora</name>
    <name type="common">Nematode-trapping fungus</name>
    <name type="synonym">Arthrobotrys oligospora</name>
    <dbReference type="NCBI Taxonomy" id="2813651"/>
    <lineage>
        <taxon>Eukaryota</taxon>
        <taxon>Fungi</taxon>
        <taxon>Dikarya</taxon>
        <taxon>Ascomycota</taxon>
        <taxon>Pezizomycotina</taxon>
        <taxon>Orbiliomycetes</taxon>
        <taxon>Orbiliales</taxon>
        <taxon>Orbiliaceae</taxon>
        <taxon>Orbilia</taxon>
    </lineage>
</organism>
<name>A0A7C8JLZ4_ORBOL</name>
<proteinExistence type="predicted"/>
<evidence type="ECO:0000313" key="3">
    <source>
        <dbReference type="Proteomes" id="UP000475325"/>
    </source>
</evidence>
<feature type="region of interest" description="Disordered" evidence="1">
    <location>
        <begin position="558"/>
        <end position="755"/>
    </location>
</feature>
<dbReference type="Pfam" id="PF12520">
    <property type="entry name" value="DUF3723"/>
    <property type="match status" value="1"/>
</dbReference>
<sequence length="861" mass="98768">MAFSQVIAQNFENQKYALESASFLGIAKIPLSKIRTKNECDLDAKNIARLQSIFRVEGCLRLETSHHVGVIVDEIGLRDDHRSSLKRESPVLLTDIPDVECIYGHHRLVAARILAPQNRWWTARVYRKGHPKLIYDELRDTFDNSQGFLDGEIFRKILLFQDNATSAKKWWARLSKTKANDLKQLLKLHTTTEAFKQLLPYRGLWYCIRLGSFHRLLSIKCTEELLHYLRRIHGFWAQVLDGCDGENLDPVTVDKINSLDPRSMSDLEVLEKLFRAREAFALFPESERQTIRNRMIRYKDAIPTLRTFFDDLKLLEACMISIKKLLPPNERLTVRQSIQGHLLQPCSDDVDIEWQESRFTPWSTLTDIKATCSSELYFQCAYLQIWLYTLRHFPYISGVSPRKEKGQCKAPIKESNPVVMYKLAELFKKFGVITEEVEKRLQHKPIQEYMRRLLMDCTLENLDHESKVFKELVRKISQHVEARVKDIPKVRVDYEEQEELPIRRTGRPFEDSFEKYRIKLYLPELNRAFVGSVTALEARKTFIRRFWDVDFLFPVSIDTEGQGGDGDRRDSVIDEAGSEPQYERSTRQSYRSNRPESEPRGSASQHPDGVQEPTDRIQESDTPEPVQQGTVTPLRDPQEPIINEPVIQEQEPVAQEPSNQGNGESSRQKKNPKRKNGTILEPTSQSHAQPPTANTQPKFNKRKGKEVIRPQSQLGGEDSSTSTSDTDSLGRHKRRKSNGGSVISHGTRPTQKNPGGLIQLIQHENNGKKSIVHHKFVVQELANMQKDSLARQGRGAASSKAGAKGTQEERLCMYTEEGYCLAKPGDGADEFWAALLCRHRVIFVGTRPPTNDEKSSLLKKK</sequence>
<feature type="compositionally biased region" description="Polar residues" evidence="1">
    <location>
        <begin position="656"/>
        <end position="665"/>
    </location>
</feature>
<evidence type="ECO:0000313" key="2">
    <source>
        <dbReference type="EMBL" id="KAF3113544.1"/>
    </source>
</evidence>
<reference evidence="2 3" key="1">
    <citation type="submission" date="2019-06" db="EMBL/GenBank/DDBJ databases">
        <authorList>
            <person name="Palmer J.M."/>
        </authorList>
    </citation>
    <scope>NUCLEOTIDE SEQUENCE [LARGE SCALE GENOMIC DNA]</scope>
    <source>
        <strain evidence="2 3">TWF102</strain>
    </source>
</reference>
<gene>
    <name evidence="2" type="ORF">TWF102_000200</name>
</gene>
<feature type="compositionally biased region" description="Low complexity" evidence="1">
    <location>
        <begin position="718"/>
        <end position="727"/>
    </location>
</feature>
<dbReference type="EMBL" id="WIQW01000001">
    <property type="protein sequence ID" value="KAF3113544.1"/>
    <property type="molecule type" value="Genomic_DNA"/>
</dbReference>
<dbReference type="AlphaFoldDB" id="A0A7C8JLZ4"/>
<protein>
    <submittedName>
        <fullName evidence="2">Uncharacterized protein</fullName>
    </submittedName>
</protein>
<accession>A0A7C8JLZ4</accession>
<evidence type="ECO:0000256" key="1">
    <source>
        <dbReference type="SAM" id="MobiDB-lite"/>
    </source>
</evidence>
<comment type="caution">
    <text evidence="2">The sequence shown here is derived from an EMBL/GenBank/DDBJ whole genome shotgun (WGS) entry which is preliminary data.</text>
</comment>